<reference evidence="1 2" key="1">
    <citation type="submission" date="2017-11" db="EMBL/GenBank/DDBJ databases">
        <title>De-novo sequencing of pomegranate (Punica granatum L.) genome.</title>
        <authorList>
            <person name="Akparov Z."/>
            <person name="Amiraslanov A."/>
            <person name="Hajiyeva S."/>
            <person name="Abbasov M."/>
            <person name="Kaur K."/>
            <person name="Hamwieh A."/>
            <person name="Solovyev V."/>
            <person name="Salamov A."/>
            <person name="Braich B."/>
            <person name="Kosarev P."/>
            <person name="Mahmoud A."/>
            <person name="Hajiyev E."/>
            <person name="Babayeva S."/>
            <person name="Izzatullayeva V."/>
            <person name="Mammadov A."/>
            <person name="Mammadov A."/>
            <person name="Sharifova S."/>
            <person name="Ojaghi J."/>
            <person name="Eynullazada K."/>
            <person name="Bayramov B."/>
            <person name="Abdulazimova A."/>
            <person name="Shahmuradov I."/>
        </authorList>
    </citation>
    <scope>NUCLEOTIDE SEQUENCE [LARGE SCALE GENOMIC DNA]</scope>
    <source>
        <strain evidence="2">cv. AG2017</strain>
        <tissue evidence="1">Leaf</tissue>
    </source>
</reference>
<gene>
    <name evidence="1" type="ORF">CRG98_008962</name>
</gene>
<evidence type="ECO:0000313" key="1">
    <source>
        <dbReference type="EMBL" id="PKI70729.1"/>
    </source>
</evidence>
<dbReference type="Proteomes" id="UP000233551">
    <property type="component" value="Unassembled WGS sequence"/>
</dbReference>
<name>A0A2I0KQL2_PUNGR</name>
<organism evidence="1 2">
    <name type="scientific">Punica granatum</name>
    <name type="common">Pomegranate</name>
    <dbReference type="NCBI Taxonomy" id="22663"/>
    <lineage>
        <taxon>Eukaryota</taxon>
        <taxon>Viridiplantae</taxon>
        <taxon>Streptophyta</taxon>
        <taxon>Embryophyta</taxon>
        <taxon>Tracheophyta</taxon>
        <taxon>Spermatophyta</taxon>
        <taxon>Magnoliopsida</taxon>
        <taxon>eudicotyledons</taxon>
        <taxon>Gunneridae</taxon>
        <taxon>Pentapetalae</taxon>
        <taxon>rosids</taxon>
        <taxon>malvids</taxon>
        <taxon>Myrtales</taxon>
        <taxon>Lythraceae</taxon>
        <taxon>Punica</taxon>
    </lineage>
</organism>
<evidence type="ECO:0000313" key="2">
    <source>
        <dbReference type="Proteomes" id="UP000233551"/>
    </source>
</evidence>
<dbReference type="AlphaFoldDB" id="A0A2I0KQL2"/>
<comment type="caution">
    <text evidence="1">The sequence shown here is derived from an EMBL/GenBank/DDBJ whole genome shotgun (WGS) entry which is preliminary data.</text>
</comment>
<sequence>MTRVHIRVRTSSIEDINGHFGFDLDPIGAILEAMTDILRKCGSKSKREEVVEALAGNLDPTSKEDASDL</sequence>
<protein>
    <submittedName>
        <fullName evidence="1">Uncharacterized protein</fullName>
    </submittedName>
</protein>
<keyword evidence="2" id="KW-1185">Reference proteome</keyword>
<accession>A0A2I0KQL2</accession>
<proteinExistence type="predicted"/>
<dbReference type="EMBL" id="PGOL01000434">
    <property type="protein sequence ID" value="PKI70729.1"/>
    <property type="molecule type" value="Genomic_DNA"/>
</dbReference>